<evidence type="ECO:0000313" key="4">
    <source>
        <dbReference type="EMBL" id="TBW36968.1"/>
    </source>
</evidence>
<protein>
    <submittedName>
        <fullName evidence="4">SPOR domain-containing protein</fullName>
    </submittedName>
</protein>
<evidence type="ECO:0000256" key="2">
    <source>
        <dbReference type="SAM" id="Phobius"/>
    </source>
</evidence>
<gene>
    <name evidence="4" type="ORF">EYW49_12505</name>
</gene>
<dbReference type="GO" id="GO:0042834">
    <property type="term" value="F:peptidoglycan binding"/>
    <property type="evidence" value="ECO:0007669"/>
    <property type="project" value="InterPro"/>
</dbReference>
<dbReference type="InterPro" id="IPR007730">
    <property type="entry name" value="SPOR-like_dom"/>
</dbReference>
<dbReference type="EMBL" id="SJFN01000017">
    <property type="protein sequence ID" value="TBW36968.1"/>
    <property type="molecule type" value="Genomic_DNA"/>
</dbReference>
<feature type="transmembrane region" description="Helical" evidence="2">
    <location>
        <begin position="20"/>
        <end position="42"/>
    </location>
</feature>
<dbReference type="OrthoDB" id="8442776at2"/>
<dbReference type="RefSeq" id="WP_131309917.1">
    <property type="nucleotide sequence ID" value="NZ_SJFN01000017.1"/>
</dbReference>
<feature type="region of interest" description="Disordered" evidence="1">
    <location>
        <begin position="146"/>
        <end position="239"/>
    </location>
</feature>
<accession>A0A4V2KTF3</accession>
<evidence type="ECO:0000259" key="3">
    <source>
        <dbReference type="PROSITE" id="PS51724"/>
    </source>
</evidence>
<proteinExistence type="predicted"/>
<evidence type="ECO:0000313" key="5">
    <source>
        <dbReference type="Proteomes" id="UP000292781"/>
    </source>
</evidence>
<keyword evidence="2" id="KW-0812">Transmembrane</keyword>
<keyword evidence="2" id="KW-0472">Membrane</keyword>
<dbReference type="PROSITE" id="PS51724">
    <property type="entry name" value="SPOR"/>
    <property type="match status" value="1"/>
</dbReference>
<comment type="caution">
    <text evidence="4">The sequence shown here is derived from an EMBL/GenBank/DDBJ whole genome shotgun (WGS) entry which is preliminary data.</text>
</comment>
<keyword evidence="5" id="KW-1185">Reference proteome</keyword>
<organism evidence="4 5">
    <name type="scientific">Siculibacillus lacustris</name>
    <dbReference type="NCBI Taxonomy" id="1549641"/>
    <lineage>
        <taxon>Bacteria</taxon>
        <taxon>Pseudomonadati</taxon>
        <taxon>Pseudomonadota</taxon>
        <taxon>Alphaproteobacteria</taxon>
        <taxon>Hyphomicrobiales</taxon>
        <taxon>Ancalomicrobiaceae</taxon>
        <taxon>Siculibacillus</taxon>
    </lineage>
</organism>
<sequence>MARKSGPDTSPSSLLDDETTSGGLAFVAWGFATVVALVLGVASWQYAPPRSATTEIAKAEIALPDPTEVTGSIGRGDRAPMAVPASRIVGAERISPMPLATNESPATSRDIEQLRTEIRDLQRRMFQVGLSGDGLSRRLDKIEEKLAGDPAVARDQLAQMPPIDPRAAKPGDKPAADKAAADKIAADKATGDKAAADKADRIAALDKPAAPDKPATPDKPAAEKTDRALPERLPMPNPKPLVEMPPATPPAPPAVIAAVVPGGPGGLPPTDADGPATTGTVARSSSIVVKPPVVNPLDAGANRSDATPPALVKSDATAVAAAATGSESAAIDLGGYRSLASLRRSWTDLAGRHAELGRGLEPLARLRESDTGMEARLLAGPYPSQAEAAKSCMRLRAAGIGCSVTTYSGQALVGLK</sequence>
<feature type="compositionally biased region" description="Basic and acidic residues" evidence="1">
    <location>
        <begin position="220"/>
        <end position="230"/>
    </location>
</feature>
<feature type="domain" description="SPOR" evidence="3">
    <location>
        <begin position="323"/>
        <end position="407"/>
    </location>
</feature>
<dbReference type="Proteomes" id="UP000292781">
    <property type="component" value="Unassembled WGS sequence"/>
</dbReference>
<keyword evidence="2" id="KW-1133">Transmembrane helix</keyword>
<feature type="compositionally biased region" description="Basic and acidic residues" evidence="1">
    <location>
        <begin position="166"/>
        <end position="204"/>
    </location>
</feature>
<dbReference type="AlphaFoldDB" id="A0A4V2KTF3"/>
<reference evidence="4 5" key="1">
    <citation type="submission" date="2019-02" db="EMBL/GenBank/DDBJ databases">
        <title>Siculibacillus lacustris gen. nov., sp. nov., a new rosette-forming bacterium isolated from a freshwater crater lake (Lake St. Ana, Romania).</title>
        <authorList>
            <person name="Felfoldi T."/>
            <person name="Marton Z."/>
            <person name="Szabo A."/>
            <person name="Mentes A."/>
            <person name="Boka K."/>
            <person name="Marialigeti K."/>
            <person name="Mathe I."/>
            <person name="Koncz M."/>
            <person name="Schumann P."/>
            <person name="Toth E."/>
        </authorList>
    </citation>
    <scope>NUCLEOTIDE SEQUENCE [LARGE SCALE GENOMIC DNA]</scope>
    <source>
        <strain evidence="4 5">SA-279</strain>
    </source>
</reference>
<name>A0A4V2KTF3_9HYPH</name>
<evidence type="ECO:0000256" key="1">
    <source>
        <dbReference type="SAM" id="MobiDB-lite"/>
    </source>
</evidence>
<dbReference type="Pfam" id="PF05036">
    <property type="entry name" value="SPOR"/>
    <property type="match status" value="1"/>
</dbReference>